<feature type="domain" description="UvrD-like helicase ATP-binding" evidence="13">
    <location>
        <begin position="29"/>
        <end position="346"/>
    </location>
</feature>
<proteinExistence type="inferred from homology"/>
<evidence type="ECO:0000256" key="10">
    <source>
        <dbReference type="ARBA" id="ARBA00048988"/>
    </source>
</evidence>
<reference evidence="15 16" key="1">
    <citation type="submission" date="2023-06" db="EMBL/GenBank/DDBJ databases">
        <title>Microbacterium sp. nov., isolated from a waste landfill.</title>
        <authorList>
            <person name="Wen W."/>
        </authorList>
    </citation>
    <scope>NUCLEOTIDE SEQUENCE [LARGE SCALE GENOMIC DNA]</scope>
    <source>
        <strain evidence="15 16">ASV49</strain>
    </source>
</reference>
<dbReference type="CDD" id="cd18807">
    <property type="entry name" value="SF1_C_UvrD"/>
    <property type="match status" value="1"/>
</dbReference>
<evidence type="ECO:0000256" key="5">
    <source>
        <dbReference type="ARBA" id="ARBA00022840"/>
    </source>
</evidence>
<evidence type="ECO:0000256" key="1">
    <source>
        <dbReference type="ARBA" id="ARBA00009922"/>
    </source>
</evidence>
<evidence type="ECO:0000256" key="8">
    <source>
        <dbReference type="ARBA" id="ARBA00034617"/>
    </source>
</evidence>
<evidence type="ECO:0000256" key="4">
    <source>
        <dbReference type="ARBA" id="ARBA00022806"/>
    </source>
</evidence>
<keyword evidence="15" id="KW-0540">Nuclease</keyword>
<evidence type="ECO:0000313" key="15">
    <source>
        <dbReference type="EMBL" id="MDL9979027.1"/>
    </source>
</evidence>
<keyword evidence="6" id="KW-0238">DNA-binding</keyword>
<dbReference type="PROSITE" id="PS51217">
    <property type="entry name" value="UVRD_HELICASE_CTER"/>
    <property type="match status" value="1"/>
</dbReference>
<feature type="region of interest" description="Disordered" evidence="12">
    <location>
        <begin position="708"/>
        <end position="768"/>
    </location>
</feature>
<dbReference type="InterPro" id="IPR014016">
    <property type="entry name" value="UvrD-like_ATP-bd"/>
</dbReference>
<dbReference type="Gene3D" id="1.10.10.160">
    <property type="match status" value="1"/>
</dbReference>
<evidence type="ECO:0000256" key="12">
    <source>
        <dbReference type="SAM" id="MobiDB-lite"/>
    </source>
</evidence>
<keyword evidence="2 11" id="KW-0547">Nucleotide-binding</keyword>
<comment type="catalytic activity">
    <reaction evidence="8">
        <text>Couples ATP hydrolysis with the unwinding of duplex DNA by translocating in the 3'-5' direction.</text>
        <dbReference type="EC" id="5.6.2.4"/>
    </reaction>
</comment>
<accession>A0ABT7MX51</accession>
<organism evidence="15 16">
    <name type="scientific">Microbacterium candidum</name>
    <dbReference type="NCBI Taxonomy" id="3041922"/>
    <lineage>
        <taxon>Bacteria</taxon>
        <taxon>Bacillati</taxon>
        <taxon>Actinomycetota</taxon>
        <taxon>Actinomycetes</taxon>
        <taxon>Micrococcales</taxon>
        <taxon>Microbacteriaceae</taxon>
        <taxon>Microbacterium</taxon>
    </lineage>
</organism>
<evidence type="ECO:0000256" key="11">
    <source>
        <dbReference type="PROSITE-ProRule" id="PRU00560"/>
    </source>
</evidence>
<evidence type="ECO:0000256" key="7">
    <source>
        <dbReference type="ARBA" id="ARBA00023235"/>
    </source>
</evidence>
<dbReference type="PROSITE" id="PS51198">
    <property type="entry name" value="UVRD_HELICASE_ATP_BIND"/>
    <property type="match status" value="1"/>
</dbReference>
<keyword evidence="16" id="KW-1185">Reference proteome</keyword>
<comment type="caution">
    <text evidence="15">The sequence shown here is derived from an EMBL/GenBank/DDBJ whole genome shotgun (WGS) entry which is preliminary data.</text>
</comment>
<dbReference type="InterPro" id="IPR027417">
    <property type="entry name" value="P-loop_NTPase"/>
</dbReference>
<keyword evidence="7" id="KW-0413">Isomerase</keyword>
<dbReference type="Gene3D" id="3.40.50.300">
    <property type="entry name" value="P-loop containing nucleotide triphosphate hydrolases"/>
    <property type="match status" value="3"/>
</dbReference>
<dbReference type="GO" id="GO:0004527">
    <property type="term" value="F:exonuclease activity"/>
    <property type="evidence" value="ECO:0007669"/>
    <property type="project" value="UniProtKB-KW"/>
</dbReference>
<keyword evidence="15" id="KW-0269">Exonuclease</keyword>
<gene>
    <name evidence="15" type="ORF">QSV35_06760</name>
</gene>
<feature type="binding site" evidence="11">
    <location>
        <begin position="50"/>
        <end position="57"/>
    </location>
    <ligand>
        <name>ATP</name>
        <dbReference type="ChEBI" id="CHEBI:30616"/>
    </ligand>
</feature>
<dbReference type="Pfam" id="PF13361">
    <property type="entry name" value="UvrD_C"/>
    <property type="match status" value="1"/>
</dbReference>
<dbReference type="Pfam" id="PF21196">
    <property type="entry name" value="PcrA_UvrD_tudor"/>
    <property type="match status" value="1"/>
</dbReference>
<comment type="catalytic activity">
    <reaction evidence="10">
        <text>ATP + H2O = ADP + phosphate + H(+)</text>
        <dbReference type="Rhea" id="RHEA:13065"/>
        <dbReference type="ChEBI" id="CHEBI:15377"/>
        <dbReference type="ChEBI" id="CHEBI:15378"/>
        <dbReference type="ChEBI" id="CHEBI:30616"/>
        <dbReference type="ChEBI" id="CHEBI:43474"/>
        <dbReference type="ChEBI" id="CHEBI:456216"/>
        <dbReference type="EC" id="5.6.2.4"/>
    </reaction>
</comment>
<dbReference type="PANTHER" id="PTHR11070">
    <property type="entry name" value="UVRD / RECB / PCRA DNA HELICASE FAMILY MEMBER"/>
    <property type="match status" value="1"/>
</dbReference>
<evidence type="ECO:0000313" key="16">
    <source>
        <dbReference type="Proteomes" id="UP001235064"/>
    </source>
</evidence>
<dbReference type="SUPFAM" id="SSF52540">
    <property type="entry name" value="P-loop containing nucleoside triphosphate hydrolases"/>
    <property type="match status" value="1"/>
</dbReference>
<sequence length="827" mass="90268">MTDASVPIIVGGGSIPRSADGRPDDDLLAGLNPQQREAVVYRGPALLIVAGAGSGKTSVLTRRIASLLRTKEAWPSQILAITFTNKAAGEMRERVEQLVGDSARGMWISTFHSACVRILRREAEQFGFTKSFTIYDSGDSRALIKRLVKEREADAYGHTPAGVQSRISKLKNELADAESYARQANMSDPAERMFVELFGDYQRELQRANAFDFDDLIGQTVYLFRAFPHVADVYRRRFRHILVDEYQDTNHAQYALIHELTRPVGTGKQGFESGGMMIFEPDPSTGSGAGGGSGTGDDAPASLTVVGDSDQSIYAFRGADIRNISEFEKDFPGAKVVLLEQNYRSSQNILSAANAVISNNFDRKDKRLWSADGPGEKIVGFTGYSQHDEAQFVADEVNALRRAGVDYSEMAVFYRTNSQSRALEEIFMRAAVPYKIMGGTRFYERAEIKDALAYLVAVANPADEMALRRIINKPRRGIGDVTVEAIARYAQSEGITFRDALANSSALGVGPKMQAAIAQLDQVLADATAIMLPASGELAPPTAVAEGLTLLLDRSGYRDALRMSRDAQDEARLENVDELIAVAREFARNNPEGTVIDFLAEVALVADSDDLEDASGSVSLMTLHTAKGLEYDAVFITGVEEDLIPHRISAGEPGGPAEERRLFYVGVTRARKRLYLSLAMTRAQFGEISVAMPSRFLQEIPADLVDWRQSPGDVNSRGGSQSRALNARPGSGSGGGQRWGSRIRHDDPPPLAPKSTSLDRFPNRIPAKLRDNGDMQLEAGDRIRHDDFGEGRVDAVTGEGAKRVAHVRFDSGGLKKLLIKVAPITKI</sequence>
<dbReference type="PANTHER" id="PTHR11070:SF2">
    <property type="entry name" value="ATP-DEPENDENT DNA HELICASE SRS2"/>
    <property type="match status" value="1"/>
</dbReference>
<evidence type="ECO:0000259" key="13">
    <source>
        <dbReference type="PROSITE" id="PS51198"/>
    </source>
</evidence>
<evidence type="ECO:0000256" key="3">
    <source>
        <dbReference type="ARBA" id="ARBA00022801"/>
    </source>
</evidence>
<evidence type="ECO:0000256" key="9">
    <source>
        <dbReference type="ARBA" id="ARBA00034808"/>
    </source>
</evidence>
<dbReference type="InterPro" id="IPR014017">
    <property type="entry name" value="DNA_helicase_UvrD-like_C"/>
</dbReference>
<dbReference type="Gene3D" id="1.10.486.10">
    <property type="entry name" value="PCRA, domain 4"/>
    <property type="match status" value="1"/>
</dbReference>
<keyword evidence="5 11" id="KW-0067">ATP-binding</keyword>
<protein>
    <recommendedName>
        <fullName evidence="9">DNA 3'-5' helicase</fullName>
        <ecNumber evidence="9">5.6.2.4</ecNumber>
    </recommendedName>
</protein>
<keyword evidence="4 11" id="KW-0347">Helicase</keyword>
<keyword evidence="3 11" id="KW-0378">Hydrolase</keyword>
<dbReference type="EC" id="5.6.2.4" evidence="9"/>
<evidence type="ECO:0000259" key="14">
    <source>
        <dbReference type="PROSITE" id="PS51217"/>
    </source>
</evidence>
<dbReference type="EMBL" id="JASXSZ010000002">
    <property type="protein sequence ID" value="MDL9979027.1"/>
    <property type="molecule type" value="Genomic_DNA"/>
</dbReference>
<evidence type="ECO:0000256" key="6">
    <source>
        <dbReference type="ARBA" id="ARBA00023125"/>
    </source>
</evidence>
<feature type="domain" description="UvrD-like helicase C-terminal" evidence="14">
    <location>
        <begin position="347"/>
        <end position="628"/>
    </location>
</feature>
<dbReference type="Pfam" id="PF00580">
    <property type="entry name" value="UvrD-helicase"/>
    <property type="match status" value="1"/>
</dbReference>
<name>A0ABT7MX51_9MICO</name>
<comment type="similarity">
    <text evidence="1">Belongs to the helicase family. UvrD subfamily.</text>
</comment>
<dbReference type="InterPro" id="IPR000212">
    <property type="entry name" value="DNA_helicase_UvrD/REP"/>
</dbReference>
<dbReference type="InterPro" id="IPR013986">
    <property type="entry name" value="DExx_box_DNA_helicase_dom_sf"/>
</dbReference>
<dbReference type="CDD" id="cd17932">
    <property type="entry name" value="DEXQc_UvrD"/>
    <property type="match status" value="1"/>
</dbReference>
<evidence type="ECO:0000256" key="2">
    <source>
        <dbReference type="ARBA" id="ARBA00022741"/>
    </source>
</evidence>
<dbReference type="Proteomes" id="UP001235064">
    <property type="component" value="Unassembled WGS sequence"/>
</dbReference>
<dbReference type="RefSeq" id="WP_286287902.1">
    <property type="nucleotide sequence ID" value="NZ_JASXSZ010000002.1"/>
</dbReference>